<evidence type="ECO:0000313" key="1">
    <source>
        <dbReference type="EMBL" id="CAG8458688.1"/>
    </source>
</evidence>
<proteinExistence type="predicted"/>
<reference evidence="1" key="1">
    <citation type="submission" date="2021-06" db="EMBL/GenBank/DDBJ databases">
        <authorList>
            <person name="Kallberg Y."/>
            <person name="Tangrot J."/>
            <person name="Rosling A."/>
        </authorList>
    </citation>
    <scope>NUCLEOTIDE SEQUENCE</scope>
    <source>
        <strain evidence="1">CL356</strain>
    </source>
</reference>
<keyword evidence="2" id="KW-1185">Reference proteome</keyword>
<accession>A0ACA9K8B1</accession>
<organism evidence="1 2">
    <name type="scientific">Acaulospora colombiana</name>
    <dbReference type="NCBI Taxonomy" id="27376"/>
    <lineage>
        <taxon>Eukaryota</taxon>
        <taxon>Fungi</taxon>
        <taxon>Fungi incertae sedis</taxon>
        <taxon>Mucoromycota</taxon>
        <taxon>Glomeromycotina</taxon>
        <taxon>Glomeromycetes</taxon>
        <taxon>Diversisporales</taxon>
        <taxon>Acaulosporaceae</taxon>
        <taxon>Acaulospora</taxon>
    </lineage>
</organism>
<dbReference type="EMBL" id="CAJVPT010001210">
    <property type="protein sequence ID" value="CAG8458688.1"/>
    <property type="molecule type" value="Genomic_DNA"/>
</dbReference>
<feature type="non-terminal residue" evidence="1">
    <location>
        <position position="694"/>
    </location>
</feature>
<gene>
    <name evidence="1" type="ORF">ACOLOM_LOCUS1077</name>
</gene>
<sequence>MADEVLVQQLEKLQLRENYAESLENYEVNPIEGMQGCHKILVTRELLLRIFCALPVRVVLKMRLVCRLWETILRDDYTWQQVFESKFGKVPNSLFLDNQTYRSICIFKEYHETRLWSKVASLFNEPASTTLNRFKLFGEFASLNSYMYDIIATGVIENGVAIALVGQRRLVLDEPTGMRVINERPTLSNMDFNLVPNVEIRVYVRLMPFKGQDRFEIICCDKQLLTISRDDLSRDGGWIKNVVRIQLGRKYFMYSSDISMGTCKIFSYYQAQSLGNFNVHNPPLTELAISRNFFVTCTEPGNFQLTTHASSCKHMIRSTDLEERYKFGINIDDVQIKNISRQSLKGKMSAFYMDHNDLMIAGYYNNEGESVFRVWDLRGVREHESFETREYKNMISQYEGKLESKAQSFLVRWKDDLDEYRTPLDNELEYQLKASPEIIVTCSGGNIAIFRLLDTIGGKLKCSWRISTGLTFLKVVDTQFWSPGNLPSNGNWLFLSAKKTIGDMKVPVVVQLLLLPSTMSTENSNDTNFGYLDIDNHNPNNNEDNVMPHLPHALVVLCLRKEPDFCRPRPRYSLMIYDYHTSNMINNLHSSSPFMFVVPTGYFVMAPKHSFKDDIIYMPLPRLKSRDRQVVGAMLKPSRPRLQPDGMNRLRVNRGVGKRMKQPKATKIDKRKHRSSKIQFSVRDYNIDYDEHDI</sequence>
<comment type="caution">
    <text evidence="1">The sequence shown here is derived from an EMBL/GenBank/DDBJ whole genome shotgun (WGS) entry which is preliminary data.</text>
</comment>
<name>A0ACA9K8B1_9GLOM</name>
<dbReference type="Proteomes" id="UP000789525">
    <property type="component" value="Unassembled WGS sequence"/>
</dbReference>
<protein>
    <submittedName>
        <fullName evidence="1">6444_t:CDS:1</fullName>
    </submittedName>
</protein>
<evidence type="ECO:0000313" key="2">
    <source>
        <dbReference type="Proteomes" id="UP000789525"/>
    </source>
</evidence>